<name>A0A834Y033_APHGI</name>
<dbReference type="Gene3D" id="1.25.40.10">
    <property type="entry name" value="Tetratricopeptide repeat domain"/>
    <property type="match status" value="2"/>
</dbReference>
<dbReference type="Proteomes" id="UP000639338">
    <property type="component" value="Unassembled WGS sequence"/>
</dbReference>
<evidence type="ECO:0000313" key="8">
    <source>
        <dbReference type="EMBL" id="KAF7995466.1"/>
    </source>
</evidence>
<dbReference type="InterPro" id="IPR055347">
    <property type="entry name" value="UTP6_N"/>
</dbReference>
<proteinExistence type="inferred from homology"/>
<evidence type="ECO:0000259" key="6">
    <source>
        <dbReference type="Pfam" id="PF08640"/>
    </source>
</evidence>
<evidence type="ECO:0000256" key="3">
    <source>
        <dbReference type="ARBA" id="ARBA00022552"/>
    </source>
</evidence>
<dbReference type="SMART" id="SM00386">
    <property type="entry name" value="HAT"/>
    <property type="match status" value="6"/>
</dbReference>
<dbReference type="Pfam" id="PF08640">
    <property type="entry name" value="U3_assoc_6"/>
    <property type="match status" value="1"/>
</dbReference>
<comment type="caution">
    <text evidence="8">The sequence shown here is derived from an EMBL/GenBank/DDBJ whole genome shotgun (WGS) entry which is preliminary data.</text>
</comment>
<accession>A0A834Y033</accession>
<organism evidence="8 9">
    <name type="scientific">Aphidius gifuensis</name>
    <name type="common">Parasitoid wasp</name>
    <dbReference type="NCBI Taxonomy" id="684658"/>
    <lineage>
        <taxon>Eukaryota</taxon>
        <taxon>Metazoa</taxon>
        <taxon>Ecdysozoa</taxon>
        <taxon>Arthropoda</taxon>
        <taxon>Hexapoda</taxon>
        <taxon>Insecta</taxon>
        <taxon>Pterygota</taxon>
        <taxon>Neoptera</taxon>
        <taxon>Endopterygota</taxon>
        <taxon>Hymenoptera</taxon>
        <taxon>Apocrita</taxon>
        <taxon>Ichneumonoidea</taxon>
        <taxon>Braconidae</taxon>
        <taxon>Aphidiinae</taxon>
        <taxon>Aphidius</taxon>
    </lineage>
</organism>
<dbReference type="PANTHER" id="PTHR23271">
    <property type="entry name" value="HEPATOCELLULAR CARCINOMA-ASSOCIATED ANTIGEN 66"/>
    <property type="match status" value="1"/>
</dbReference>
<evidence type="ECO:0008006" key="10">
    <source>
        <dbReference type="Google" id="ProtNLM"/>
    </source>
</evidence>
<comment type="subcellular location">
    <subcellularLocation>
        <location evidence="1">Nucleus</location>
        <location evidence="1">Nucleolus</location>
    </subcellularLocation>
</comment>
<evidence type="ECO:0000256" key="2">
    <source>
        <dbReference type="ARBA" id="ARBA00010734"/>
    </source>
</evidence>
<sequence>MAEFVEKRCEDMIPQLEQMERIKLFERTEIKDIAKKRKEFEYKIQRHQKNKEDFLRYIQYEMDLLKLVKERRKKLQIIAKKSEIDFSIANKINSLYKSAVFRFQDDFRFWIAYMTFCKQVKFKSCVSRMIGKMIQAHQNNPKCWHIASKWEMEENKNLDNAKKYILAGLRSHPDSQLLYTDLFTLELEQTEKKTNKPAKAKKVDESTSDKVVESVDAKVDESIDEKADESIDEKVEESIVKEPKIENDLPVEIKRAQIIYKTASNNINDVNYIIGLLNIAKNYKNTEKLQNQILGDLTTKYSNKAEMWDFMARRELEGLSYNPDDEKMEVDNDMESSSVRDRISSCNEVYQTAVKRLKSEQIWSLYINCLLEINKDLTVLPNYKRKLLKNALIQAHQAKKLQEKYYINWFHMLKSDKHDETSNEKIYQVLKYGTDAIPSSLTLWQMKLKHLMKINSDSEIIDNEFTIAIKALGDNSLPIWQMKLLYYQAKCPDKVEDIFKTGIMQAPEISKLIKVPYIEWIILTNGIEAARKKYQELSLLPPLCLELHKKMADLEILQPNVCKLNARKPHEMAALQFGKSHIEVWLDYILFEMKHGDPMKVSDIHRRAVKTLEPAKTDQFITQYSLLLANSENITL</sequence>
<dbReference type="EMBL" id="JACMRX010000002">
    <property type="protein sequence ID" value="KAF7995466.1"/>
    <property type="molecule type" value="Genomic_DNA"/>
</dbReference>
<dbReference type="InterPro" id="IPR003107">
    <property type="entry name" value="HAT"/>
</dbReference>
<dbReference type="GO" id="GO:0034388">
    <property type="term" value="C:Pwp2p-containing subcomplex of 90S preribosome"/>
    <property type="evidence" value="ECO:0007669"/>
    <property type="project" value="TreeGrafter"/>
</dbReference>
<keyword evidence="9" id="KW-1185">Reference proteome</keyword>
<dbReference type="Pfam" id="PF24892">
    <property type="entry name" value="UTP6_C"/>
    <property type="match status" value="1"/>
</dbReference>
<feature type="domain" description="U3 small nucleolar RNA-associated protein 6 N-terminal" evidence="6">
    <location>
        <begin position="9"/>
        <end position="90"/>
    </location>
</feature>
<evidence type="ECO:0000256" key="1">
    <source>
        <dbReference type="ARBA" id="ARBA00004604"/>
    </source>
</evidence>
<dbReference type="GO" id="GO:0000462">
    <property type="term" value="P:maturation of SSU-rRNA from tricistronic rRNA transcript (SSU-rRNA, 5.8S rRNA, LSU-rRNA)"/>
    <property type="evidence" value="ECO:0007669"/>
    <property type="project" value="InterPro"/>
</dbReference>
<evidence type="ECO:0000256" key="5">
    <source>
        <dbReference type="ARBA" id="ARBA00023242"/>
    </source>
</evidence>
<protein>
    <recommendedName>
        <fullName evidence="10">U3 small nucleolar RNA-associated protein 6</fullName>
    </recommendedName>
</protein>
<evidence type="ECO:0000259" key="7">
    <source>
        <dbReference type="Pfam" id="PF24892"/>
    </source>
</evidence>
<keyword evidence="5" id="KW-0539">Nucleus</keyword>
<gene>
    <name evidence="8" type="ORF">HCN44_006573</name>
</gene>
<dbReference type="GO" id="GO:0030515">
    <property type="term" value="F:snoRNA binding"/>
    <property type="evidence" value="ECO:0007669"/>
    <property type="project" value="InterPro"/>
</dbReference>
<evidence type="ECO:0000256" key="4">
    <source>
        <dbReference type="ARBA" id="ARBA00022737"/>
    </source>
</evidence>
<keyword evidence="3" id="KW-0698">rRNA processing</keyword>
<dbReference type="InterPro" id="IPR056907">
    <property type="entry name" value="UTP6_C"/>
</dbReference>
<dbReference type="OrthoDB" id="28112at2759"/>
<reference evidence="8 9" key="1">
    <citation type="submission" date="2020-08" db="EMBL/GenBank/DDBJ databases">
        <title>Aphidius gifuensis genome sequencing and assembly.</title>
        <authorList>
            <person name="Du Z."/>
        </authorList>
    </citation>
    <scope>NUCLEOTIDE SEQUENCE [LARGE SCALE GENOMIC DNA]</scope>
    <source>
        <strain evidence="8">YNYX2018</strain>
        <tissue evidence="8">Adults</tissue>
    </source>
</reference>
<dbReference type="AlphaFoldDB" id="A0A834Y033"/>
<evidence type="ECO:0000313" key="9">
    <source>
        <dbReference type="Proteomes" id="UP000639338"/>
    </source>
</evidence>
<dbReference type="InterPro" id="IPR011990">
    <property type="entry name" value="TPR-like_helical_dom_sf"/>
</dbReference>
<dbReference type="PANTHER" id="PTHR23271:SF1">
    <property type="entry name" value="U3 SMALL NUCLEOLAR RNA-ASSOCIATED PROTEIN 6 HOMOLOG"/>
    <property type="match status" value="1"/>
</dbReference>
<keyword evidence="4" id="KW-0677">Repeat</keyword>
<dbReference type="InterPro" id="IPR013949">
    <property type="entry name" value="Utp6"/>
</dbReference>
<feature type="domain" description="U3 small nucleolar RNA-associated protein 6 homolog C-terminal" evidence="7">
    <location>
        <begin position="345"/>
        <end position="612"/>
    </location>
</feature>
<dbReference type="SUPFAM" id="SSF48452">
    <property type="entry name" value="TPR-like"/>
    <property type="match status" value="1"/>
</dbReference>
<dbReference type="GO" id="GO:0032040">
    <property type="term" value="C:small-subunit processome"/>
    <property type="evidence" value="ECO:0007669"/>
    <property type="project" value="TreeGrafter"/>
</dbReference>
<comment type="similarity">
    <text evidence="2">Belongs to the UTP6 family.</text>
</comment>